<keyword evidence="8" id="KW-0256">Endoplasmic reticulum</keyword>
<name>A0AAF0Y7B6_9TREE</name>
<dbReference type="EC" id="2.3.-.-" evidence="8"/>
<feature type="region of interest" description="Disordered" evidence="9">
    <location>
        <begin position="136"/>
        <end position="201"/>
    </location>
</feature>
<gene>
    <name evidence="10" type="primary">GWT1</name>
    <name evidence="10" type="ORF">LOC62_02G002754</name>
</gene>
<comment type="pathway">
    <text evidence="2 8">Glycolipid biosynthesis; glycosylphosphatidylinositol-anchor biosynthesis.</text>
</comment>
<evidence type="ECO:0000256" key="7">
    <source>
        <dbReference type="ARBA" id="ARBA00023136"/>
    </source>
</evidence>
<keyword evidence="8" id="KW-0012">Acyltransferase</keyword>
<dbReference type="PANTHER" id="PTHR20661">
    <property type="entry name" value="PHOSPHATIDYLINOSITOL-GLYCAN BIOSYNTHESIS CLASS W PROTEIN"/>
    <property type="match status" value="1"/>
</dbReference>
<evidence type="ECO:0000256" key="2">
    <source>
        <dbReference type="ARBA" id="ARBA00004687"/>
    </source>
</evidence>
<dbReference type="RefSeq" id="XP_062625253.1">
    <property type="nucleotide sequence ID" value="XM_062769269.1"/>
</dbReference>
<keyword evidence="4 8" id="KW-0337">GPI-anchor biosynthesis</keyword>
<feature type="transmembrane region" description="Helical" evidence="8">
    <location>
        <begin position="280"/>
        <end position="300"/>
    </location>
</feature>
<protein>
    <recommendedName>
        <fullName evidence="8">GPI-anchored wall transfer protein</fullName>
        <ecNumber evidence="8">2.3.-.-</ecNumber>
    </recommendedName>
</protein>
<organism evidence="10 11">
    <name type="scientific">Vanrija pseudolonga</name>
    <dbReference type="NCBI Taxonomy" id="143232"/>
    <lineage>
        <taxon>Eukaryota</taxon>
        <taxon>Fungi</taxon>
        <taxon>Dikarya</taxon>
        <taxon>Basidiomycota</taxon>
        <taxon>Agaricomycotina</taxon>
        <taxon>Tremellomycetes</taxon>
        <taxon>Trichosporonales</taxon>
        <taxon>Trichosporonaceae</taxon>
        <taxon>Vanrija</taxon>
    </lineage>
</organism>
<dbReference type="InterPro" id="IPR009447">
    <property type="entry name" value="PIGW/GWT1"/>
</dbReference>
<feature type="transmembrane region" description="Helical" evidence="8">
    <location>
        <begin position="320"/>
        <end position="340"/>
    </location>
</feature>
<feature type="transmembrane region" description="Helical" evidence="8">
    <location>
        <begin position="250"/>
        <end position="268"/>
    </location>
</feature>
<evidence type="ECO:0000313" key="11">
    <source>
        <dbReference type="Proteomes" id="UP000827549"/>
    </source>
</evidence>
<feature type="compositionally biased region" description="Polar residues" evidence="9">
    <location>
        <begin position="141"/>
        <end position="152"/>
    </location>
</feature>
<feature type="compositionally biased region" description="Acidic residues" evidence="9">
    <location>
        <begin position="102"/>
        <end position="111"/>
    </location>
</feature>
<evidence type="ECO:0000256" key="1">
    <source>
        <dbReference type="ARBA" id="ARBA00004141"/>
    </source>
</evidence>
<dbReference type="Proteomes" id="UP000827549">
    <property type="component" value="Chromosome 2"/>
</dbReference>
<dbReference type="GO" id="GO:0006506">
    <property type="term" value="P:GPI anchor biosynthetic process"/>
    <property type="evidence" value="ECO:0007669"/>
    <property type="project" value="UniProtKB-KW"/>
</dbReference>
<keyword evidence="11" id="KW-1185">Reference proteome</keyword>
<feature type="region of interest" description="Disordered" evidence="9">
    <location>
        <begin position="93"/>
        <end position="123"/>
    </location>
</feature>
<reference evidence="10" key="1">
    <citation type="submission" date="2023-10" db="EMBL/GenBank/DDBJ databases">
        <authorList>
            <person name="Noh H."/>
        </authorList>
    </citation>
    <scope>NUCLEOTIDE SEQUENCE</scope>
    <source>
        <strain evidence="10">DUCC4014</strain>
    </source>
</reference>
<dbReference type="PIRSF" id="PIRSF017321">
    <property type="entry name" value="GWT1"/>
    <property type="match status" value="1"/>
</dbReference>
<dbReference type="AlphaFoldDB" id="A0AAF0Y7B6"/>
<dbReference type="PANTHER" id="PTHR20661:SF0">
    <property type="entry name" value="PHOSPHATIDYLINOSITOL-GLYCAN BIOSYNTHESIS CLASS W PROTEIN"/>
    <property type="match status" value="1"/>
</dbReference>
<dbReference type="GO" id="GO:0005789">
    <property type="term" value="C:endoplasmic reticulum membrane"/>
    <property type="evidence" value="ECO:0007669"/>
    <property type="project" value="UniProtKB-SubCell"/>
</dbReference>
<keyword evidence="6 8" id="KW-1133">Transmembrane helix</keyword>
<dbReference type="GO" id="GO:0072659">
    <property type="term" value="P:protein localization to plasma membrane"/>
    <property type="evidence" value="ECO:0007669"/>
    <property type="project" value="TreeGrafter"/>
</dbReference>
<evidence type="ECO:0000256" key="3">
    <source>
        <dbReference type="ARBA" id="ARBA00007559"/>
    </source>
</evidence>
<evidence type="ECO:0000256" key="4">
    <source>
        <dbReference type="ARBA" id="ARBA00022502"/>
    </source>
</evidence>
<feature type="region of interest" description="Disordered" evidence="9">
    <location>
        <begin position="412"/>
        <end position="431"/>
    </location>
</feature>
<keyword evidence="8" id="KW-0808">Transferase</keyword>
<dbReference type="EMBL" id="CP086715">
    <property type="protein sequence ID" value="WOO79221.1"/>
    <property type="molecule type" value="Genomic_DNA"/>
</dbReference>
<evidence type="ECO:0000256" key="5">
    <source>
        <dbReference type="ARBA" id="ARBA00022692"/>
    </source>
</evidence>
<comment type="similarity">
    <text evidence="3 8">Belongs to the PIGW family.</text>
</comment>
<feature type="transmembrane region" description="Helical" evidence="8">
    <location>
        <begin position="20"/>
        <end position="41"/>
    </location>
</feature>
<feature type="transmembrane region" description="Helical" evidence="8">
    <location>
        <begin position="543"/>
        <end position="563"/>
    </location>
</feature>
<feature type="transmembrane region" description="Helical" evidence="8">
    <location>
        <begin position="518"/>
        <end position="537"/>
    </location>
</feature>
<dbReference type="GeneID" id="87806001"/>
<comment type="subcellular location">
    <subcellularLocation>
        <location evidence="8">Endoplasmic reticulum membrane</location>
        <topology evidence="8">Multi-pass membrane protein</topology>
    </subcellularLocation>
    <subcellularLocation>
        <location evidence="1">Membrane</location>
        <topology evidence="1">Multi-pass membrane protein</topology>
    </subcellularLocation>
</comment>
<sequence length="570" mass="61267">MSSYKEAKEAFVADNPGSSVFHVSAVSAAAFTAYALYALAARRYRSPTMDWVTMVLPTLLAVTTFADRVLLLNGAMAAAAVLLWLGAPVPQPPPKPKGQWLDESDSDEDAEPLSPGPRSPLVSGVKLPSQVVAESLAQARASASGSSPTSLQPPIEPRRRRSPSPTSPVHTIDIASAPASPKPAAPRTDRAVPKLAVPRPSERTARGDTLLPFLSVYRAHMMLMTVHAILAVDFPVFPRVLGKCENFGTSLMDIGVGSFVFSLGIVSSRTFSPRSGRRRWIPALVGALRRAAPVLALGFIRLLMVKGSEYPEHLTEYGVHWNFFFTLGLVPALATALLPLRRFLRWTTIGLLLTAVQQLVLSNTGLQTFLLSAARPGLLGENKEGIASMPGYGAIFLLGLSAGDKVLRVSAPPKADEDGGGRRLSSQQLSERATRRKTQLAFELVSYATISWAALALSYALGIEVSRRFANLPYVVWTVAYNTTALALYLAIELWLFPPASVAPPCPPLLDAINRNGLVVFLVANLLTGLINVSMQTMYAGTFVSMTILTAYSAGVSAFAWAIRGHRIKL</sequence>
<evidence type="ECO:0000256" key="6">
    <source>
        <dbReference type="ARBA" id="ARBA00022989"/>
    </source>
</evidence>
<feature type="transmembrane region" description="Helical" evidence="8">
    <location>
        <begin position="474"/>
        <end position="497"/>
    </location>
</feature>
<accession>A0AAF0Y7B6</accession>
<feature type="transmembrane region" description="Helical" evidence="8">
    <location>
        <begin position="209"/>
        <end position="230"/>
    </location>
</feature>
<dbReference type="GO" id="GO:0032216">
    <property type="term" value="F:glucosaminyl-phosphatidylinositol O-acyltransferase activity"/>
    <property type="evidence" value="ECO:0007669"/>
    <property type="project" value="TreeGrafter"/>
</dbReference>
<keyword evidence="7 8" id="KW-0472">Membrane</keyword>
<evidence type="ECO:0000256" key="8">
    <source>
        <dbReference type="RuleBase" id="RU280819"/>
    </source>
</evidence>
<evidence type="ECO:0000313" key="10">
    <source>
        <dbReference type="EMBL" id="WOO79221.1"/>
    </source>
</evidence>
<dbReference type="Pfam" id="PF06423">
    <property type="entry name" value="GWT1"/>
    <property type="match status" value="2"/>
</dbReference>
<proteinExistence type="inferred from homology"/>
<feature type="transmembrane region" description="Helical" evidence="8">
    <location>
        <begin position="440"/>
        <end position="462"/>
    </location>
</feature>
<keyword evidence="5 8" id="KW-0812">Transmembrane</keyword>
<comment type="function">
    <text evidence="8">A acetyltransferase, which acetylates the inositol ring of phosphatidylinositol during biosynthesis of GPI-anchor.</text>
</comment>
<evidence type="ECO:0000256" key="9">
    <source>
        <dbReference type="SAM" id="MobiDB-lite"/>
    </source>
</evidence>